<feature type="compositionally biased region" description="Basic and acidic residues" evidence="1">
    <location>
        <begin position="428"/>
        <end position="442"/>
    </location>
</feature>
<dbReference type="Pfam" id="PF05686">
    <property type="entry name" value="Glyco_transf_90"/>
    <property type="match status" value="1"/>
</dbReference>
<organism evidence="4 5">
    <name type="scientific">Phyllosticta citribraziliensis</name>
    <dbReference type="NCBI Taxonomy" id="989973"/>
    <lineage>
        <taxon>Eukaryota</taxon>
        <taxon>Fungi</taxon>
        <taxon>Dikarya</taxon>
        <taxon>Ascomycota</taxon>
        <taxon>Pezizomycotina</taxon>
        <taxon>Dothideomycetes</taxon>
        <taxon>Dothideomycetes incertae sedis</taxon>
        <taxon>Botryosphaeriales</taxon>
        <taxon>Phyllostictaceae</taxon>
        <taxon>Phyllosticta</taxon>
    </lineage>
</organism>
<dbReference type="GeneID" id="92027488"/>
<protein>
    <submittedName>
        <fullName evidence="4">Glycosyl transferase family 90-domain-containing protein</fullName>
    </submittedName>
</protein>
<evidence type="ECO:0000256" key="1">
    <source>
        <dbReference type="SAM" id="MobiDB-lite"/>
    </source>
</evidence>
<feature type="region of interest" description="Disordered" evidence="1">
    <location>
        <begin position="427"/>
        <end position="487"/>
    </location>
</feature>
<dbReference type="GO" id="GO:0016740">
    <property type="term" value="F:transferase activity"/>
    <property type="evidence" value="ECO:0007669"/>
    <property type="project" value="UniProtKB-KW"/>
</dbReference>
<keyword evidence="4" id="KW-0808">Transferase</keyword>
<gene>
    <name evidence="4" type="ORF">J3D65DRAFT_220504</name>
</gene>
<keyword evidence="2" id="KW-0812">Transmembrane</keyword>
<dbReference type="InterPro" id="IPR006598">
    <property type="entry name" value="CAP10"/>
</dbReference>
<evidence type="ECO:0000256" key="2">
    <source>
        <dbReference type="SAM" id="Phobius"/>
    </source>
</evidence>
<evidence type="ECO:0000313" key="4">
    <source>
        <dbReference type="EMBL" id="KAK7542557.1"/>
    </source>
</evidence>
<reference evidence="4 5" key="1">
    <citation type="submission" date="2024-04" db="EMBL/GenBank/DDBJ databases">
        <title>Phyllosticta paracitricarpa is synonymous to the EU quarantine fungus P. citricarpa based on phylogenomic analyses.</title>
        <authorList>
            <consortium name="Lawrence Berkeley National Laboratory"/>
            <person name="Van ingen-buijs V.A."/>
            <person name="Van westerhoven A.C."/>
            <person name="Haridas S."/>
            <person name="Skiadas P."/>
            <person name="Martin F."/>
            <person name="Groenewald J.Z."/>
            <person name="Crous P.W."/>
            <person name="Seidl M.F."/>
        </authorList>
    </citation>
    <scope>NUCLEOTIDE SEQUENCE [LARGE SCALE GENOMIC DNA]</scope>
    <source>
        <strain evidence="4 5">CPC 17464</strain>
    </source>
</reference>
<dbReference type="EMBL" id="JBBPEH010000002">
    <property type="protein sequence ID" value="KAK7542557.1"/>
    <property type="molecule type" value="Genomic_DNA"/>
</dbReference>
<sequence length="508" mass="58625">MALLTYQRAAGLAGITLFIFLLLGYTTYNTRSADTIPFSYEKQHSAPTVSNPHSGASYSSSYTSPGSAENWQFEPARDAHNYGLSPEQCDAAFPDMWAELDRAVAHRKKVGIITPADVKIGWKIDGIIRAMIYDRQLFILNARGARRRDYRQRTIAVLQSIQRAISAYPGEIPNIEFSFVVDDGAYFAVYENNTSATTWALTREPHDQNLWLMPDFGFYSWEGPAGEYTALLRAIEEDEIPFDEKDKRAIWRGAKSPAGPVQVRTDLLKVSKGKSWADIEEIEWGGDSEPKNLVPMSKHCRYMFPVHTEGHTYSGRLKYLLNCHSLTVIHKLHWGENFHHLLIPSGPNQNFIQVERDFSDMHWKMEYYLQHQDEARRIADNSIKTFRDRYLTPAAQACYWRKMFQAWREVSFEPSYYMTQEEYEKEQEEEKQKEREAKLKELQEEEAEAAGKELEKGKERAKDAKTRSDATGTNTALRSSSDKKIPRGMPYETYLLLESYEESPWYDS</sequence>
<keyword evidence="5" id="KW-1185">Reference proteome</keyword>
<dbReference type="Proteomes" id="UP001360953">
    <property type="component" value="Unassembled WGS sequence"/>
</dbReference>
<keyword evidence="2" id="KW-1133">Transmembrane helix</keyword>
<dbReference type="PANTHER" id="PTHR12203:SF107">
    <property type="entry name" value="GLYCOSYL TRANSFERASE CAP10 DOMAIN-CONTAINING PROTEIN"/>
    <property type="match status" value="1"/>
</dbReference>
<dbReference type="PANTHER" id="PTHR12203">
    <property type="entry name" value="KDEL LYS-ASP-GLU-LEU CONTAINING - RELATED"/>
    <property type="match status" value="1"/>
</dbReference>
<dbReference type="InterPro" id="IPR051091">
    <property type="entry name" value="O-Glucosyltr/Glycosyltrsf_90"/>
</dbReference>
<accession>A0ABR1M4P1</accession>
<evidence type="ECO:0000259" key="3">
    <source>
        <dbReference type="SMART" id="SM00672"/>
    </source>
</evidence>
<name>A0ABR1M4P1_9PEZI</name>
<feature type="transmembrane region" description="Helical" evidence="2">
    <location>
        <begin position="9"/>
        <end position="28"/>
    </location>
</feature>
<dbReference type="RefSeq" id="XP_066658850.1">
    <property type="nucleotide sequence ID" value="XM_066794582.1"/>
</dbReference>
<comment type="caution">
    <text evidence="4">The sequence shown here is derived from an EMBL/GenBank/DDBJ whole genome shotgun (WGS) entry which is preliminary data.</text>
</comment>
<proteinExistence type="predicted"/>
<evidence type="ECO:0000313" key="5">
    <source>
        <dbReference type="Proteomes" id="UP001360953"/>
    </source>
</evidence>
<feature type="compositionally biased region" description="Polar residues" evidence="1">
    <location>
        <begin position="469"/>
        <end position="479"/>
    </location>
</feature>
<dbReference type="SMART" id="SM00672">
    <property type="entry name" value="CAP10"/>
    <property type="match status" value="1"/>
</dbReference>
<feature type="compositionally biased region" description="Basic and acidic residues" evidence="1">
    <location>
        <begin position="449"/>
        <end position="468"/>
    </location>
</feature>
<feature type="domain" description="Glycosyl transferase CAP10" evidence="3">
    <location>
        <begin position="171"/>
        <end position="407"/>
    </location>
</feature>
<keyword evidence="2" id="KW-0472">Membrane</keyword>